<gene>
    <name evidence="3" type="ORF">B0T14DRAFT_245057</name>
</gene>
<feature type="region of interest" description="Disordered" evidence="1">
    <location>
        <begin position="316"/>
        <end position="387"/>
    </location>
</feature>
<sequence>MSGIEVAGIVLGTFPVAIWALERYREAARVMGFWYEIRLEYQRSSNELKFHRLSFIRNLKQLLLPIVPDDTQLHRLIGDPGGEAWQDPAIQRALEARLQDSYDIYLEILSEMQRVMSDLNQELAIDNDAAQPKARRNGGAKAPTPSRIKQTFDRSSRSYQAFRVKFSLGEQARTRLFTEFQTYNDRLEKLMASSDVVSELEETRQKQQQQASKPAMSAITKFWGTAEKLYRALFEAWSCSCRDHHCAQLELRHRDLRDNDFQLHLDSGTREVPGSSLWSRYQVTVKILGEEPQSIVRMFGRMSIQETSTRISNLTAESNTQRQRKTLNKSVHFGPDPKDKEGLSVEPPTKASLQTKSVTQAVTVVEKQSKLSFRPNPPPSPPPSYYDSPEQPLHIITDLCHTLEADASATPPSKPSPGPLGYLRLEDSDTQFAIHSDFVHQLPLDHCNIDLSSLFMGQSKSPLTRRQRYRLSLVLASSFVQLKDTSWIQGPWDKRTVHFPSTHKGQADLDSPFIISRFRGSHQIASRLPTEGTTPNENDVAGIACLGILLLELCFGRPIEKHPSRLVIPGGGEGEQIRAALDLIAALEWLKEVNDEAGADYTEAVEWCLAGCRTLSRDGGSWRKHMVERVVEPLERCYKYLG</sequence>
<evidence type="ECO:0000256" key="1">
    <source>
        <dbReference type="SAM" id="MobiDB-lite"/>
    </source>
</evidence>
<name>A0AA39WJ34_9PEZI</name>
<proteinExistence type="predicted"/>
<feature type="compositionally biased region" description="Pro residues" evidence="1">
    <location>
        <begin position="375"/>
        <end position="384"/>
    </location>
</feature>
<accession>A0AA39WJ34</accession>
<evidence type="ECO:0000259" key="2">
    <source>
        <dbReference type="Pfam" id="PF24476"/>
    </source>
</evidence>
<feature type="compositionally biased region" description="Polar residues" evidence="1">
    <location>
        <begin position="351"/>
        <end position="362"/>
    </location>
</feature>
<dbReference type="PANTHER" id="PTHR35186:SF4">
    <property type="entry name" value="PRION-INHIBITION AND PROPAGATION HELO DOMAIN-CONTAINING PROTEIN"/>
    <property type="match status" value="1"/>
</dbReference>
<reference evidence="3" key="1">
    <citation type="submission" date="2023-06" db="EMBL/GenBank/DDBJ databases">
        <title>Genome-scale phylogeny and comparative genomics of the fungal order Sordariales.</title>
        <authorList>
            <consortium name="Lawrence Berkeley National Laboratory"/>
            <person name="Hensen N."/>
            <person name="Bonometti L."/>
            <person name="Westerberg I."/>
            <person name="Brannstrom I.O."/>
            <person name="Guillou S."/>
            <person name="Cros-Aarteil S."/>
            <person name="Calhoun S."/>
            <person name="Haridas S."/>
            <person name="Kuo A."/>
            <person name="Mondo S."/>
            <person name="Pangilinan J."/>
            <person name="Riley R."/>
            <person name="Labutti K."/>
            <person name="Andreopoulos B."/>
            <person name="Lipzen A."/>
            <person name="Chen C."/>
            <person name="Yanf M."/>
            <person name="Daum C."/>
            <person name="Ng V."/>
            <person name="Clum A."/>
            <person name="Steindorff A."/>
            <person name="Ohm R."/>
            <person name="Martin F."/>
            <person name="Silar P."/>
            <person name="Natvig D."/>
            <person name="Lalanne C."/>
            <person name="Gautier V."/>
            <person name="Ament-Velasquez S.L."/>
            <person name="Kruys A."/>
            <person name="Hutchinson M.I."/>
            <person name="Powell A.J."/>
            <person name="Barry K."/>
            <person name="Miller A.N."/>
            <person name="Grigoriev I.V."/>
            <person name="Debuchy R."/>
            <person name="Gladieux P."/>
            <person name="Thoren M.H."/>
            <person name="Johannesson H."/>
        </authorList>
    </citation>
    <scope>NUCLEOTIDE SEQUENCE</scope>
    <source>
        <strain evidence="3">CBS 606.72</strain>
    </source>
</reference>
<protein>
    <recommendedName>
        <fullName evidence="2">DUF7580 domain-containing protein</fullName>
    </recommendedName>
</protein>
<dbReference type="Proteomes" id="UP001175000">
    <property type="component" value="Unassembled WGS sequence"/>
</dbReference>
<dbReference type="InterPro" id="IPR056002">
    <property type="entry name" value="DUF7580"/>
</dbReference>
<comment type="caution">
    <text evidence="3">The sequence shown here is derived from an EMBL/GenBank/DDBJ whole genome shotgun (WGS) entry which is preliminary data.</text>
</comment>
<dbReference type="Pfam" id="PF24476">
    <property type="entry name" value="DUF7580"/>
    <property type="match status" value="1"/>
</dbReference>
<evidence type="ECO:0000313" key="3">
    <source>
        <dbReference type="EMBL" id="KAK0616330.1"/>
    </source>
</evidence>
<dbReference type="AlphaFoldDB" id="A0AA39WJ34"/>
<feature type="region of interest" description="Disordered" evidence="1">
    <location>
        <begin position="127"/>
        <end position="150"/>
    </location>
</feature>
<dbReference type="PANTHER" id="PTHR35186">
    <property type="entry name" value="ANK_REP_REGION DOMAIN-CONTAINING PROTEIN"/>
    <property type="match status" value="1"/>
</dbReference>
<organism evidence="3 4">
    <name type="scientific">Immersiella caudata</name>
    <dbReference type="NCBI Taxonomy" id="314043"/>
    <lineage>
        <taxon>Eukaryota</taxon>
        <taxon>Fungi</taxon>
        <taxon>Dikarya</taxon>
        <taxon>Ascomycota</taxon>
        <taxon>Pezizomycotina</taxon>
        <taxon>Sordariomycetes</taxon>
        <taxon>Sordariomycetidae</taxon>
        <taxon>Sordariales</taxon>
        <taxon>Lasiosphaeriaceae</taxon>
        <taxon>Immersiella</taxon>
    </lineage>
</organism>
<keyword evidence="4" id="KW-1185">Reference proteome</keyword>
<feature type="domain" description="DUF7580" evidence="2">
    <location>
        <begin position="451"/>
        <end position="636"/>
    </location>
</feature>
<evidence type="ECO:0000313" key="4">
    <source>
        <dbReference type="Proteomes" id="UP001175000"/>
    </source>
</evidence>
<dbReference type="EMBL" id="JAULSU010000005">
    <property type="protein sequence ID" value="KAK0616330.1"/>
    <property type="molecule type" value="Genomic_DNA"/>
</dbReference>